<dbReference type="Gene3D" id="2.40.240.10">
    <property type="entry name" value="Ribosomal Protein L25, Chain P"/>
    <property type="match status" value="1"/>
</dbReference>
<dbReference type="GO" id="GO:0006412">
    <property type="term" value="P:translation"/>
    <property type="evidence" value="ECO:0007669"/>
    <property type="project" value="UniProtKB-UniRule"/>
</dbReference>
<dbReference type="RefSeq" id="WP_105192291.1">
    <property type="nucleotide sequence ID" value="NZ_PSZM01000024.1"/>
</dbReference>
<evidence type="ECO:0000256" key="1">
    <source>
        <dbReference type="ARBA" id="ARBA00022730"/>
    </source>
</evidence>
<comment type="function">
    <text evidence="5">This is one of the proteins that binds to the 5S RNA in the ribosome where it forms part of the central protuberance.</text>
</comment>
<organism evidence="8 9">
    <name type="scientific">Apibacter adventoris</name>
    <dbReference type="NCBI Taxonomy" id="1679466"/>
    <lineage>
        <taxon>Bacteria</taxon>
        <taxon>Pseudomonadati</taxon>
        <taxon>Bacteroidota</taxon>
        <taxon>Flavobacteriia</taxon>
        <taxon>Flavobacteriales</taxon>
        <taxon>Weeksellaceae</taxon>
        <taxon>Apibacter</taxon>
    </lineage>
</organism>
<evidence type="ECO:0000256" key="2">
    <source>
        <dbReference type="ARBA" id="ARBA00022884"/>
    </source>
</evidence>
<dbReference type="InterPro" id="IPR020057">
    <property type="entry name" value="Ribosomal_bL25_b-dom"/>
</dbReference>
<dbReference type="GO" id="GO:0008097">
    <property type="term" value="F:5S rRNA binding"/>
    <property type="evidence" value="ECO:0007669"/>
    <property type="project" value="InterPro"/>
</dbReference>
<keyword evidence="2 5" id="KW-0694">RNA-binding</keyword>
<dbReference type="NCBIfam" id="NF004132">
    <property type="entry name" value="PRK05618.2-2"/>
    <property type="match status" value="1"/>
</dbReference>
<dbReference type="InterPro" id="IPR001021">
    <property type="entry name" value="Ribosomal_bL25_long"/>
</dbReference>
<evidence type="ECO:0000259" key="7">
    <source>
        <dbReference type="Pfam" id="PF14693"/>
    </source>
</evidence>
<keyword evidence="1 5" id="KW-0699">rRNA-binding</keyword>
<dbReference type="InterPro" id="IPR029751">
    <property type="entry name" value="Ribosomal_L25_dom"/>
</dbReference>
<evidence type="ECO:0000256" key="5">
    <source>
        <dbReference type="HAMAP-Rule" id="MF_01334"/>
    </source>
</evidence>
<dbReference type="PANTHER" id="PTHR33284">
    <property type="entry name" value="RIBOSOMAL PROTEIN L25/GLN-TRNA SYNTHETASE, ANTI-CODON-BINDING DOMAIN-CONTAINING PROTEIN"/>
    <property type="match status" value="1"/>
</dbReference>
<dbReference type="CDD" id="cd00495">
    <property type="entry name" value="Ribosomal_L25_TL5_CTC"/>
    <property type="match status" value="1"/>
</dbReference>
<evidence type="ECO:0000256" key="4">
    <source>
        <dbReference type="ARBA" id="ARBA00023274"/>
    </source>
</evidence>
<evidence type="ECO:0000313" key="9">
    <source>
        <dbReference type="Proteomes" id="UP000238042"/>
    </source>
</evidence>
<dbReference type="SUPFAM" id="SSF50715">
    <property type="entry name" value="Ribosomal protein L25-like"/>
    <property type="match status" value="1"/>
</dbReference>
<gene>
    <name evidence="5" type="primary">rplY</name>
    <name evidence="5" type="synonym">ctc</name>
    <name evidence="8" type="ORF">C4S77_03665</name>
</gene>
<dbReference type="InterPro" id="IPR020930">
    <property type="entry name" value="Ribosomal_uL5_bac-type"/>
</dbReference>
<dbReference type="InterPro" id="IPR037121">
    <property type="entry name" value="Ribosomal_bL25_C"/>
</dbReference>
<evidence type="ECO:0000313" key="8">
    <source>
        <dbReference type="EMBL" id="PQL94268.1"/>
    </source>
</evidence>
<dbReference type="Pfam" id="PF14693">
    <property type="entry name" value="Ribosomal_TL5_C"/>
    <property type="match status" value="1"/>
</dbReference>
<keyword evidence="4 5" id="KW-0687">Ribonucleoprotein</keyword>
<keyword evidence="3 5" id="KW-0689">Ribosomal protein</keyword>
<proteinExistence type="inferred from homology"/>
<dbReference type="EMBL" id="PSZM01000024">
    <property type="protein sequence ID" value="PQL94268.1"/>
    <property type="molecule type" value="Genomic_DNA"/>
</dbReference>
<evidence type="ECO:0000259" key="6">
    <source>
        <dbReference type="Pfam" id="PF01386"/>
    </source>
</evidence>
<comment type="caution">
    <text evidence="8">The sequence shown here is derived from an EMBL/GenBank/DDBJ whole genome shotgun (WGS) entry which is preliminary data.</text>
</comment>
<dbReference type="Proteomes" id="UP000238042">
    <property type="component" value="Unassembled WGS sequence"/>
</dbReference>
<accession>A0A2S8AF54</accession>
<dbReference type="AlphaFoldDB" id="A0A2S8AF54"/>
<comment type="subunit">
    <text evidence="5">Part of the 50S ribosomal subunit; part of the 5S rRNA/L5/L18/L25 subcomplex. Contacts the 5S rRNA. Binds to the 5S rRNA independently of L5 and L18.</text>
</comment>
<sequence length="199" mass="21937">MKSITIQGEKRESVGKNSSKALRNAEKVPCVVYGEKEVLHFSTNEKSFKNLVYTPEAHTVTLEVEGKKIEAILQDVQFHPVTDKIIHADFYELNPKKLVTMEVPVIITGRSKGVVRGGALRVNLRKLKVKSLPANLPDEVVIDVTDLDVGDKFEVSKIEAEKFQILHPSNTVIAAVKTSRNVKGDADTAEDSTEADSAK</sequence>
<comment type="similarity">
    <text evidence="5">Belongs to the bacterial ribosomal protein bL25 family. CTC subfamily.</text>
</comment>
<dbReference type="Pfam" id="PF01386">
    <property type="entry name" value="Ribosomal_L25p"/>
    <property type="match status" value="1"/>
</dbReference>
<feature type="domain" description="Large ribosomal subunit protein bL25 L25" evidence="6">
    <location>
        <begin position="6"/>
        <end position="90"/>
    </location>
</feature>
<reference evidence="8 9" key="1">
    <citation type="submission" date="2018-02" db="EMBL/GenBank/DDBJ databases">
        <title>Genome sequences of Apibacter spp., gut symbionts of Asian honey bees.</title>
        <authorList>
            <person name="Kwong W.K."/>
            <person name="Steele M.I."/>
            <person name="Moran N.A."/>
        </authorList>
    </citation>
    <scope>NUCLEOTIDE SEQUENCE [LARGE SCALE GENOMIC DNA]</scope>
    <source>
        <strain evidence="9">wkB301</strain>
    </source>
</reference>
<dbReference type="InterPro" id="IPR020056">
    <property type="entry name" value="Rbsml_bL25/Gln-tRNA_synth_N"/>
</dbReference>
<protein>
    <recommendedName>
        <fullName evidence="5">Large ribosomal subunit protein bL25</fullName>
    </recommendedName>
    <alternativeName>
        <fullName evidence="5">General stress protein CTC</fullName>
    </alternativeName>
</protein>
<keyword evidence="9" id="KW-1185">Reference proteome</keyword>
<feature type="domain" description="Large ribosomal subunit protein bL25 beta" evidence="7">
    <location>
        <begin position="99"/>
        <end position="179"/>
    </location>
</feature>
<dbReference type="OrthoDB" id="9786489at2"/>
<dbReference type="GO" id="GO:0003735">
    <property type="term" value="F:structural constituent of ribosome"/>
    <property type="evidence" value="ECO:0007669"/>
    <property type="project" value="InterPro"/>
</dbReference>
<evidence type="ECO:0000256" key="3">
    <source>
        <dbReference type="ARBA" id="ARBA00022980"/>
    </source>
</evidence>
<dbReference type="NCBIfam" id="TIGR00731">
    <property type="entry name" value="bL25_bact_ctc"/>
    <property type="match status" value="1"/>
</dbReference>
<name>A0A2S8AF54_9FLAO</name>
<dbReference type="InterPro" id="IPR011035">
    <property type="entry name" value="Ribosomal_bL25/Gln-tRNA_synth"/>
</dbReference>
<dbReference type="PANTHER" id="PTHR33284:SF1">
    <property type="entry name" value="RIBOSOMAL PROTEIN L25_GLN-TRNA SYNTHETASE, ANTI-CODON-BINDING DOMAIN-CONTAINING PROTEIN"/>
    <property type="match status" value="1"/>
</dbReference>
<dbReference type="HAMAP" id="MF_01334">
    <property type="entry name" value="Ribosomal_bL25_CTC"/>
    <property type="match status" value="1"/>
</dbReference>
<dbReference type="Gene3D" id="2.170.120.20">
    <property type="entry name" value="Ribosomal protein L25, beta domain"/>
    <property type="match status" value="1"/>
</dbReference>
<dbReference type="GO" id="GO:0022625">
    <property type="term" value="C:cytosolic large ribosomal subunit"/>
    <property type="evidence" value="ECO:0007669"/>
    <property type="project" value="TreeGrafter"/>
</dbReference>